<accession>A0A8X6F5G3</accession>
<evidence type="ECO:0000313" key="1">
    <source>
        <dbReference type="EMBL" id="GFQ71558.1"/>
    </source>
</evidence>
<dbReference type="Proteomes" id="UP000887116">
    <property type="component" value="Unassembled WGS sequence"/>
</dbReference>
<evidence type="ECO:0000313" key="2">
    <source>
        <dbReference type="Proteomes" id="UP000887116"/>
    </source>
</evidence>
<dbReference type="EMBL" id="BMAO01021060">
    <property type="protein sequence ID" value="GFQ71558.1"/>
    <property type="molecule type" value="Genomic_DNA"/>
</dbReference>
<protein>
    <submittedName>
        <fullName evidence="1">Uncharacterized protein</fullName>
    </submittedName>
</protein>
<dbReference type="AlphaFoldDB" id="A0A8X6F5G3"/>
<proteinExistence type="predicted"/>
<name>A0A8X6F5G3_TRICU</name>
<comment type="caution">
    <text evidence="1">The sequence shown here is derived from an EMBL/GenBank/DDBJ whole genome shotgun (WGS) entry which is preliminary data.</text>
</comment>
<gene>
    <name evidence="1" type="ORF">TNCT_655791</name>
</gene>
<sequence>MKTALLASPLVWRMPLNHVGSSRHEMISTCGEPETNRKMTSKIIGRSCGKFSGIVPVVPRTISIYLGEAYLQSKCPFRVFHLPPKNWRRRLQWCRVRAT</sequence>
<keyword evidence="2" id="KW-1185">Reference proteome</keyword>
<organism evidence="1 2">
    <name type="scientific">Trichonephila clavata</name>
    <name type="common">Joro spider</name>
    <name type="synonym">Nephila clavata</name>
    <dbReference type="NCBI Taxonomy" id="2740835"/>
    <lineage>
        <taxon>Eukaryota</taxon>
        <taxon>Metazoa</taxon>
        <taxon>Ecdysozoa</taxon>
        <taxon>Arthropoda</taxon>
        <taxon>Chelicerata</taxon>
        <taxon>Arachnida</taxon>
        <taxon>Araneae</taxon>
        <taxon>Araneomorphae</taxon>
        <taxon>Entelegynae</taxon>
        <taxon>Araneoidea</taxon>
        <taxon>Nephilidae</taxon>
        <taxon>Trichonephila</taxon>
    </lineage>
</organism>
<reference evidence="1" key="1">
    <citation type="submission" date="2020-07" db="EMBL/GenBank/DDBJ databases">
        <title>Multicomponent nature underlies the extraordinary mechanical properties of spider dragline silk.</title>
        <authorList>
            <person name="Kono N."/>
            <person name="Nakamura H."/>
            <person name="Mori M."/>
            <person name="Yoshida Y."/>
            <person name="Ohtoshi R."/>
            <person name="Malay A.D."/>
            <person name="Moran D.A.P."/>
            <person name="Tomita M."/>
            <person name="Numata K."/>
            <person name="Arakawa K."/>
        </authorList>
    </citation>
    <scope>NUCLEOTIDE SEQUENCE</scope>
</reference>